<dbReference type="SUPFAM" id="SSF52949">
    <property type="entry name" value="Macro domain-like"/>
    <property type="match status" value="1"/>
</dbReference>
<dbReference type="Proteomes" id="UP001556367">
    <property type="component" value="Unassembled WGS sequence"/>
</dbReference>
<dbReference type="SMART" id="SM00506">
    <property type="entry name" value="A1pp"/>
    <property type="match status" value="1"/>
</dbReference>
<feature type="domain" description="Macro" evidence="1">
    <location>
        <begin position="37"/>
        <end position="197"/>
    </location>
</feature>
<sequence length="259" mass="28552">MEDIQFVLLDRSNHLVEEWKRAFAEHLPADVSSRITILNSTLENLTPPHSLFDCIVSPANSYGIMDGGFDYYLSKAISPTGDIKSAISVAQSALYKRSRGYAPPGSCTLVPLAGTACEANAHQCAFVALCPTMRVPEDVRWNREVVYNCIWSLLCEVDSYNAVVVETSEGRKIKTILLTGLGTGTGFVPAKRCAEQMALAIRHYYEALADPQEWSSIGWGKAHEDSELVRETYAEDLGLQFRRHGTQKDSASSSGCHIM</sequence>
<reference evidence="3" key="1">
    <citation type="submission" date="2024-06" db="EMBL/GenBank/DDBJ databases">
        <title>Multi-omics analyses provide insights into the biosynthesis of the anticancer antibiotic pleurotin in Hohenbuehelia grisea.</title>
        <authorList>
            <person name="Weaver J.A."/>
            <person name="Alberti F."/>
        </authorList>
    </citation>
    <scope>NUCLEOTIDE SEQUENCE [LARGE SCALE GENOMIC DNA]</scope>
    <source>
        <strain evidence="3">T-177</strain>
    </source>
</reference>
<gene>
    <name evidence="2" type="ORF">HGRIS_012284</name>
</gene>
<protein>
    <recommendedName>
        <fullName evidence="1">Macro domain-containing protein</fullName>
    </recommendedName>
</protein>
<accession>A0ABR3IRT2</accession>
<proteinExistence type="predicted"/>
<comment type="caution">
    <text evidence="2">The sequence shown here is derived from an EMBL/GenBank/DDBJ whole genome shotgun (WGS) entry which is preliminary data.</text>
</comment>
<dbReference type="EMBL" id="JASNQZ010000015">
    <property type="protein sequence ID" value="KAL0946008.1"/>
    <property type="molecule type" value="Genomic_DNA"/>
</dbReference>
<dbReference type="Gene3D" id="3.40.220.10">
    <property type="entry name" value="Leucine Aminopeptidase, subunit E, domain 1"/>
    <property type="match status" value="1"/>
</dbReference>
<dbReference type="InterPro" id="IPR043472">
    <property type="entry name" value="Macro_dom-like"/>
</dbReference>
<name>A0ABR3IRT2_9AGAR</name>
<keyword evidence="3" id="KW-1185">Reference proteome</keyword>
<evidence type="ECO:0000313" key="3">
    <source>
        <dbReference type="Proteomes" id="UP001556367"/>
    </source>
</evidence>
<evidence type="ECO:0000313" key="2">
    <source>
        <dbReference type="EMBL" id="KAL0946008.1"/>
    </source>
</evidence>
<dbReference type="InterPro" id="IPR002589">
    <property type="entry name" value="Macro_dom"/>
</dbReference>
<organism evidence="2 3">
    <name type="scientific">Hohenbuehelia grisea</name>
    <dbReference type="NCBI Taxonomy" id="104357"/>
    <lineage>
        <taxon>Eukaryota</taxon>
        <taxon>Fungi</taxon>
        <taxon>Dikarya</taxon>
        <taxon>Basidiomycota</taxon>
        <taxon>Agaricomycotina</taxon>
        <taxon>Agaricomycetes</taxon>
        <taxon>Agaricomycetidae</taxon>
        <taxon>Agaricales</taxon>
        <taxon>Pleurotineae</taxon>
        <taxon>Pleurotaceae</taxon>
        <taxon>Hohenbuehelia</taxon>
    </lineage>
</organism>
<evidence type="ECO:0000259" key="1">
    <source>
        <dbReference type="SMART" id="SM00506"/>
    </source>
</evidence>